<evidence type="ECO:0000259" key="1">
    <source>
        <dbReference type="SMART" id="SM00873"/>
    </source>
</evidence>
<dbReference type="PANTHER" id="PTHR39209:SF2">
    <property type="entry name" value="CYTOPLASMIC PROTEIN"/>
    <property type="match status" value="1"/>
</dbReference>
<organism evidence="2 3">
    <name type="scientific">Sporomusa malonica</name>
    <dbReference type="NCBI Taxonomy" id="112901"/>
    <lineage>
        <taxon>Bacteria</taxon>
        <taxon>Bacillati</taxon>
        <taxon>Bacillota</taxon>
        <taxon>Negativicutes</taxon>
        <taxon>Selenomonadales</taxon>
        <taxon>Sporomusaceae</taxon>
        <taxon>Sporomusa</taxon>
    </lineage>
</organism>
<dbReference type="EMBL" id="FWXI01000004">
    <property type="protein sequence ID" value="SMC52840.1"/>
    <property type="molecule type" value="Genomic_DNA"/>
</dbReference>
<evidence type="ECO:0000313" key="3">
    <source>
        <dbReference type="Proteomes" id="UP000192738"/>
    </source>
</evidence>
<reference evidence="2 3" key="1">
    <citation type="submission" date="2017-04" db="EMBL/GenBank/DDBJ databases">
        <authorList>
            <person name="Afonso C.L."/>
            <person name="Miller P.J."/>
            <person name="Scott M.A."/>
            <person name="Spackman E."/>
            <person name="Goraichik I."/>
            <person name="Dimitrov K.M."/>
            <person name="Suarez D.L."/>
            <person name="Swayne D.E."/>
        </authorList>
    </citation>
    <scope>NUCLEOTIDE SEQUENCE [LARGE SCALE GENOMIC DNA]</scope>
    <source>
        <strain evidence="2 3">DSM 5090</strain>
    </source>
</reference>
<dbReference type="GO" id="GO:0004826">
    <property type="term" value="F:phenylalanine-tRNA ligase activity"/>
    <property type="evidence" value="ECO:0007669"/>
    <property type="project" value="InterPro"/>
</dbReference>
<dbReference type="SMART" id="SM00873">
    <property type="entry name" value="B3_4"/>
    <property type="match status" value="1"/>
</dbReference>
<gene>
    <name evidence="2" type="ORF">SAMN04488500_104246</name>
</gene>
<dbReference type="GO" id="GO:0003723">
    <property type="term" value="F:RNA binding"/>
    <property type="evidence" value="ECO:0007669"/>
    <property type="project" value="InterPro"/>
</dbReference>
<dbReference type="Gene3D" id="3.50.40.10">
    <property type="entry name" value="Phenylalanyl-trna Synthetase, Chain B, domain 3"/>
    <property type="match status" value="1"/>
</dbReference>
<accession>A0A1W1ZWP0</accession>
<dbReference type="InterPro" id="IPR020825">
    <property type="entry name" value="Phe-tRNA_synthase-like_B3/B4"/>
</dbReference>
<dbReference type="AlphaFoldDB" id="A0A1W1ZWP0"/>
<name>A0A1W1ZWP0_9FIRM</name>
<dbReference type="STRING" id="112901.SAMN04488500_104246"/>
<dbReference type="Pfam" id="PF03483">
    <property type="entry name" value="B3_4"/>
    <property type="match status" value="1"/>
</dbReference>
<proteinExistence type="predicted"/>
<evidence type="ECO:0000313" key="2">
    <source>
        <dbReference type="EMBL" id="SMC52840.1"/>
    </source>
</evidence>
<sequence>MRYTVDTAVFAINSNIKFGILIGDNLKNSETTKDDEDRLRAAESKMRERIQADNVRELQSVSFYREFMTQAGINPNKFPPSVEAMFKRIVKGGQLPVINALVDLCNAVSIEQGISLGAHDLADIQADLEVRHSKSGDIFLPFGATEYEKVDEGELIFTSGNVVQTRKWIWRQSELGKTTINSKNIFFQLVGFDDKEDSSLIKAMTDIECLIENRFQGKCRKYIVDCNNTCINF</sequence>
<dbReference type="OrthoDB" id="276580at2"/>
<dbReference type="Proteomes" id="UP000192738">
    <property type="component" value="Unassembled WGS sequence"/>
</dbReference>
<dbReference type="PANTHER" id="PTHR39209">
    <property type="match status" value="1"/>
</dbReference>
<feature type="domain" description="B3/B4 tRNA-binding" evidence="1">
    <location>
        <begin position="62"/>
        <end position="216"/>
    </location>
</feature>
<keyword evidence="3" id="KW-1185">Reference proteome</keyword>
<dbReference type="SUPFAM" id="SSF56037">
    <property type="entry name" value="PheT/TilS domain"/>
    <property type="match status" value="1"/>
</dbReference>
<dbReference type="RefSeq" id="WP_084574888.1">
    <property type="nucleotide sequence ID" value="NZ_CP155572.1"/>
</dbReference>
<protein>
    <submittedName>
        <fullName evidence="2">B3/B4 domain-containing protein (DNA/RNA-binding domain of Phe-tRNA-synthetase)</fullName>
    </submittedName>
</protein>
<dbReference type="InterPro" id="IPR005146">
    <property type="entry name" value="B3/B4_tRNA-bd"/>
</dbReference>